<accession>Q0RMM2</accession>
<evidence type="ECO:0000313" key="2">
    <source>
        <dbReference type="EMBL" id="CAJ61225.1"/>
    </source>
</evidence>
<evidence type="ECO:0000256" key="1">
    <source>
        <dbReference type="SAM" id="MobiDB-lite"/>
    </source>
</evidence>
<evidence type="ECO:0000313" key="3">
    <source>
        <dbReference type="Proteomes" id="UP000000657"/>
    </source>
</evidence>
<feature type="region of interest" description="Disordered" evidence="1">
    <location>
        <begin position="43"/>
        <end position="64"/>
    </location>
</feature>
<organism evidence="2 3">
    <name type="scientific">Frankia alni (strain DSM 45986 / CECT 9034 / ACN14a)</name>
    <dbReference type="NCBI Taxonomy" id="326424"/>
    <lineage>
        <taxon>Bacteria</taxon>
        <taxon>Bacillati</taxon>
        <taxon>Actinomycetota</taxon>
        <taxon>Actinomycetes</taxon>
        <taxon>Frankiales</taxon>
        <taxon>Frankiaceae</taxon>
        <taxon>Frankia</taxon>
    </lineage>
</organism>
<protein>
    <submittedName>
        <fullName evidence="2">Uncharacterized protein</fullName>
    </submittedName>
</protein>
<name>Q0RMM2_FRAAA</name>
<dbReference type="HOGENOM" id="CLU_2507843_0_0_11"/>
<sequence length="85" mass="8769">MTAFIGVNTNAFTRMVNKGDDGLSGWNWMAPLDLVGSASDGSYCGASGPPGSSPPRLTSLPDTGPIRQVNVQVTTQIGVLEPHPG</sequence>
<dbReference type="Proteomes" id="UP000000657">
    <property type="component" value="Chromosome"/>
</dbReference>
<keyword evidence="3" id="KW-1185">Reference proteome</keyword>
<dbReference type="KEGG" id="fal:FRAAL2578"/>
<proteinExistence type="predicted"/>
<dbReference type="AlphaFoldDB" id="Q0RMM2"/>
<gene>
    <name evidence="2" type="ordered locus">FRAAL2578</name>
</gene>
<reference evidence="2 3" key="1">
    <citation type="journal article" date="2007" name="Genome Res.">
        <title>Genome characteristics of facultatively symbiotic Frankia sp. strains reflect host range and host plant biogeography.</title>
        <authorList>
            <person name="Normand P."/>
            <person name="Lapierre P."/>
            <person name="Tisa L.S."/>
            <person name="Gogarten J.P."/>
            <person name="Alloisio N."/>
            <person name="Bagnarol E."/>
            <person name="Bassi C.A."/>
            <person name="Berry A.M."/>
            <person name="Bickhart D.M."/>
            <person name="Choisne N."/>
            <person name="Couloux A."/>
            <person name="Cournoyer B."/>
            <person name="Cruveiller S."/>
            <person name="Daubin V."/>
            <person name="Demange N."/>
            <person name="Francino M.P."/>
            <person name="Goltsman E."/>
            <person name="Huang Y."/>
            <person name="Kopp O.R."/>
            <person name="Labarre L."/>
            <person name="Lapidus A."/>
            <person name="Lavire C."/>
            <person name="Marechal J."/>
            <person name="Martinez M."/>
            <person name="Mastronunzio J.E."/>
            <person name="Mullin B.C."/>
            <person name="Niemann J."/>
            <person name="Pujic P."/>
            <person name="Rawnsley T."/>
            <person name="Rouy Z."/>
            <person name="Schenowitz C."/>
            <person name="Sellstedt A."/>
            <person name="Tavares F."/>
            <person name="Tomkins J.P."/>
            <person name="Vallenet D."/>
            <person name="Valverde C."/>
            <person name="Wall L.G."/>
            <person name="Wang Y."/>
            <person name="Medigue C."/>
            <person name="Benson D.R."/>
        </authorList>
    </citation>
    <scope>NUCLEOTIDE SEQUENCE [LARGE SCALE GENOMIC DNA]</scope>
    <source>
        <strain evidence="3">DSM 45986 / CECT 9034 / ACN14a</strain>
    </source>
</reference>
<dbReference type="EMBL" id="CT573213">
    <property type="protein sequence ID" value="CAJ61225.1"/>
    <property type="molecule type" value="Genomic_DNA"/>
</dbReference>